<dbReference type="InterPro" id="IPR032675">
    <property type="entry name" value="LRR_dom_sf"/>
</dbReference>
<gene>
    <name evidence="4" type="primary">LOC116220689</name>
</gene>
<evidence type="ECO:0000313" key="3">
    <source>
        <dbReference type="Proteomes" id="UP000515152"/>
    </source>
</evidence>
<accession>A0A6P8FM11</accession>
<keyword evidence="3" id="KW-1185">Reference proteome</keyword>
<keyword evidence="2" id="KW-0677">Repeat</keyword>
<dbReference type="Proteomes" id="UP000515152">
    <property type="component" value="Chromosome 6"/>
</dbReference>
<organism evidence="3 4">
    <name type="scientific">Clupea harengus</name>
    <name type="common">Atlantic herring</name>
    <dbReference type="NCBI Taxonomy" id="7950"/>
    <lineage>
        <taxon>Eukaryota</taxon>
        <taxon>Metazoa</taxon>
        <taxon>Chordata</taxon>
        <taxon>Craniata</taxon>
        <taxon>Vertebrata</taxon>
        <taxon>Euteleostomi</taxon>
        <taxon>Actinopterygii</taxon>
        <taxon>Neopterygii</taxon>
        <taxon>Teleostei</taxon>
        <taxon>Clupei</taxon>
        <taxon>Clupeiformes</taxon>
        <taxon>Clupeoidei</taxon>
        <taxon>Clupeidae</taxon>
        <taxon>Clupea</taxon>
    </lineage>
</organism>
<dbReference type="KEGG" id="char:116220689"/>
<dbReference type="AlphaFoldDB" id="A0A6P8FM11"/>
<keyword evidence="1" id="KW-0433">Leucine-rich repeat</keyword>
<evidence type="ECO:0000256" key="2">
    <source>
        <dbReference type="ARBA" id="ARBA00022737"/>
    </source>
</evidence>
<dbReference type="PANTHER" id="PTHR24106">
    <property type="entry name" value="NACHT, LRR AND CARD DOMAINS-CONTAINING"/>
    <property type="match status" value="1"/>
</dbReference>
<dbReference type="OrthoDB" id="8956055at2759"/>
<evidence type="ECO:0000313" key="4">
    <source>
        <dbReference type="RefSeq" id="XP_031424495.1"/>
    </source>
</evidence>
<dbReference type="InterPro" id="IPR051261">
    <property type="entry name" value="NLR"/>
</dbReference>
<dbReference type="GeneID" id="116220689"/>
<protein>
    <submittedName>
        <fullName evidence="4">Ribonuclease inhibitor-like</fullName>
    </submittedName>
</protein>
<dbReference type="SUPFAM" id="SSF52047">
    <property type="entry name" value="RNI-like"/>
    <property type="match status" value="1"/>
</dbReference>
<evidence type="ECO:0000256" key="1">
    <source>
        <dbReference type="ARBA" id="ARBA00022614"/>
    </source>
</evidence>
<proteinExistence type="predicted"/>
<name>A0A6P8FM11_CLUHA</name>
<sequence length="101" mass="11350">MCRCNNRLSFCGVTEKGCENLASALSANPSYLRELDVSYNHQGETGVRLLTEKKDDPDCKLETLNVDNNAECWMKSGLRKYACELTLDTNTMDKQLYSSEG</sequence>
<dbReference type="RefSeq" id="XP_031424495.1">
    <property type="nucleotide sequence ID" value="XM_031568635.2"/>
</dbReference>
<reference evidence="4" key="1">
    <citation type="submission" date="2025-08" db="UniProtKB">
        <authorList>
            <consortium name="RefSeq"/>
        </authorList>
    </citation>
    <scope>IDENTIFICATION</scope>
</reference>
<dbReference type="Gene3D" id="3.80.10.10">
    <property type="entry name" value="Ribonuclease Inhibitor"/>
    <property type="match status" value="1"/>
</dbReference>